<dbReference type="GO" id="GO:0005227">
    <property type="term" value="F:calcium-activated cation channel activity"/>
    <property type="evidence" value="ECO:0007669"/>
    <property type="project" value="InterPro"/>
</dbReference>
<dbReference type="Pfam" id="PF02714">
    <property type="entry name" value="RSN1_7TM"/>
    <property type="match status" value="1"/>
</dbReference>
<evidence type="ECO:0000256" key="2">
    <source>
        <dbReference type="ARBA" id="ARBA00007779"/>
    </source>
</evidence>
<feature type="transmembrane region" description="Helical" evidence="8">
    <location>
        <begin position="714"/>
        <end position="734"/>
    </location>
</feature>
<feature type="transmembrane region" description="Helical" evidence="8">
    <location>
        <begin position="669"/>
        <end position="693"/>
    </location>
</feature>
<feature type="domain" description="CSC1/OSCA1-like 7TM region" evidence="9">
    <location>
        <begin position="527"/>
        <end position="796"/>
    </location>
</feature>
<dbReference type="Proteomes" id="UP000242875">
    <property type="component" value="Unassembled WGS sequence"/>
</dbReference>
<evidence type="ECO:0000256" key="4">
    <source>
        <dbReference type="ARBA" id="ARBA00022692"/>
    </source>
</evidence>
<dbReference type="InterPro" id="IPR003864">
    <property type="entry name" value="CSC1/OSCA1-like_7TM"/>
</dbReference>
<feature type="transmembrane region" description="Helical" evidence="8">
    <location>
        <begin position="622"/>
        <end position="641"/>
    </location>
</feature>
<protein>
    <recommendedName>
        <fullName evidence="14">CSC1/OSCA1-like 7TM region domain-containing protein</fullName>
    </recommendedName>
</protein>
<dbReference type="PANTHER" id="PTHR13018:SF5">
    <property type="entry name" value="RE44586P"/>
    <property type="match status" value="1"/>
</dbReference>
<feature type="compositionally biased region" description="Basic and acidic residues" evidence="7">
    <location>
        <begin position="1121"/>
        <end position="1139"/>
    </location>
</feature>
<feature type="transmembrane region" description="Helical" evidence="8">
    <location>
        <begin position="740"/>
        <end position="764"/>
    </location>
</feature>
<keyword evidence="3" id="KW-0813">Transport</keyword>
<evidence type="ECO:0000259" key="9">
    <source>
        <dbReference type="Pfam" id="PF02714"/>
    </source>
</evidence>
<dbReference type="EMBL" id="MVBO01000078">
    <property type="protein sequence ID" value="OZJ03580.1"/>
    <property type="molecule type" value="Genomic_DNA"/>
</dbReference>
<comment type="caution">
    <text evidence="12">The sequence shown here is derived from an EMBL/GenBank/DDBJ whole genome shotgun (WGS) entry which is preliminary data.</text>
</comment>
<evidence type="ECO:0000259" key="10">
    <source>
        <dbReference type="Pfam" id="PF13967"/>
    </source>
</evidence>
<evidence type="ECO:0000256" key="7">
    <source>
        <dbReference type="SAM" id="MobiDB-lite"/>
    </source>
</evidence>
<dbReference type="Pfam" id="PF13967">
    <property type="entry name" value="RSN1_TM"/>
    <property type="match status" value="1"/>
</dbReference>
<feature type="compositionally biased region" description="Acidic residues" evidence="7">
    <location>
        <begin position="1140"/>
        <end position="1159"/>
    </location>
</feature>
<feature type="domain" description="CSC1/OSCA1-like N-terminal transmembrane" evidence="10">
    <location>
        <begin position="46"/>
        <end position="192"/>
    </location>
</feature>
<feature type="region of interest" description="Disordered" evidence="7">
    <location>
        <begin position="849"/>
        <end position="903"/>
    </location>
</feature>
<feature type="domain" description="CSC1/OSCA1-like cytosolic" evidence="11">
    <location>
        <begin position="215"/>
        <end position="516"/>
    </location>
</feature>
<dbReference type="GO" id="GO:0005886">
    <property type="term" value="C:plasma membrane"/>
    <property type="evidence" value="ECO:0007669"/>
    <property type="project" value="TreeGrafter"/>
</dbReference>
<name>A0A261XYY5_9FUNG</name>
<feature type="transmembrane region" description="Helical" evidence="8">
    <location>
        <begin position="46"/>
        <end position="67"/>
    </location>
</feature>
<feature type="compositionally biased region" description="Polar residues" evidence="7">
    <location>
        <begin position="1073"/>
        <end position="1091"/>
    </location>
</feature>
<evidence type="ECO:0000313" key="12">
    <source>
        <dbReference type="EMBL" id="OZJ03580.1"/>
    </source>
</evidence>
<evidence type="ECO:0000313" key="13">
    <source>
        <dbReference type="Proteomes" id="UP000242875"/>
    </source>
</evidence>
<evidence type="ECO:0000256" key="6">
    <source>
        <dbReference type="ARBA" id="ARBA00023136"/>
    </source>
</evidence>
<accession>A0A261XYY5</accession>
<comment type="similarity">
    <text evidence="2">Belongs to the CSC1 (TC 1.A.17) family.</text>
</comment>
<keyword evidence="5 8" id="KW-1133">Transmembrane helix</keyword>
<feature type="transmembrane region" description="Helical" evidence="8">
    <location>
        <begin position="805"/>
        <end position="825"/>
    </location>
</feature>
<dbReference type="InterPro" id="IPR027815">
    <property type="entry name" value="CSC1/OSCA1-like_cyt"/>
</dbReference>
<proteinExistence type="inferred from homology"/>
<evidence type="ECO:0000256" key="3">
    <source>
        <dbReference type="ARBA" id="ARBA00022448"/>
    </source>
</evidence>
<keyword evidence="13" id="KW-1185">Reference proteome</keyword>
<feature type="transmembrane region" description="Helical" evidence="8">
    <location>
        <begin position="129"/>
        <end position="147"/>
    </location>
</feature>
<feature type="transmembrane region" description="Helical" evidence="8">
    <location>
        <begin position="529"/>
        <end position="553"/>
    </location>
</feature>
<keyword evidence="6 8" id="KW-0472">Membrane</keyword>
<dbReference type="PANTHER" id="PTHR13018">
    <property type="entry name" value="PROBABLE MEMBRANE PROTEIN DUF221-RELATED"/>
    <property type="match status" value="1"/>
</dbReference>
<evidence type="ECO:0000256" key="8">
    <source>
        <dbReference type="SAM" id="Phobius"/>
    </source>
</evidence>
<reference evidence="12 13" key="1">
    <citation type="journal article" date="2017" name="Mycologia">
        <title>Bifiguratus adelaidae, gen. et sp. nov., a new member of Mucoromycotina in endophytic and soil-dwelling habitats.</title>
        <authorList>
            <person name="Torres-Cruz T.J."/>
            <person name="Billingsley Tobias T.L."/>
            <person name="Almatruk M."/>
            <person name="Hesse C."/>
            <person name="Kuske C.R."/>
            <person name="Desiro A."/>
            <person name="Benucci G.M."/>
            <person name="Bonito G."/>
            <person name="Stajich J.E."/>
            <person name="Dunlap C."/>
            <person name="Arnold A.E."/>
            <person name="Porras-Alfaro A."/>
        </authorList>
    </citation>
    <scope>NUCLEOTIDE SEQUENCE [LARGE SCALE GENOMIC DNA]</scope>
    <source>
        <strain evidence="12 13">AZ0501</strain>
    </source>
</reference>
<evidence type="ECO:0000256" key="5">
    <source>
        <dbReference type="ARBA" id="ARBA00022989"/>
    </source>
</evidence>
<evidence type="ECO:0000259" key="11">
    <source>
        <dbReference type="Pfam" id="PF14703"/>
    </source>
</evidence>
<dbReference type="InterPro" id="IPR032880">
    <property type="entry name" value="CSC1/OSCA1-like_N"/>
</dbReference>
<dbReference type="AlphaFoldDB" id="A0A261XYY5"/>
<feature type="compositionally biased region" description="Basic and acidic residues" evidence="7">
    <location>
        <begin position="1057"/>
        <end position="1066"/>
    </location>
</feature>
<feature type="region of interest" description="Disordered" evidence="7">
    <location>
        <begin position="1051"/>
        <end position="1182"/>
    </location>
</feature>
<feature type="transmembrane region" description="Helical" evidence="8">
    <location>
        <begin position="583"/>
        <end position="602"/>
    </location>
</feature>
<organism evidence="12 13">
    <name type="scientific">Bifiguratus adelaidae</name>
    <dbReference type="NCBI Taxonomy" id="1938954"/>
    <lineage>
        <taxon>Eukaryota</taxon>
        <taxon>Fungi</taxon>
        <taxon>Fungi incertae sedis</taxon>
        <taxon>Mucoromycota</taxon>
        <taxon>Mucoromycotina</taxon>
        <taxon>Endogonomycetes</taxon>
        <taxon>Endogonales</taxon>
        <taxon>Endogonales incertae sedis</taxon>
        <taxon>Bifiguratus</taxon>
    </lineage>
</organism>
<sequence>MSVPVTSNQTYNPLNSICVNPFNCTAGNGNALPGTAQWYSANASPLVFQFVLCVSVGTLLLLGFSFCRTRYPAFFAARLRMKSRAPEPLPKSFLGWIGPLLRMDHDEVLDKVGLDAVVFLSFLWMGAKLYGIFCVGSLMLIPFSIVASTNQTTGAVPPDAISFTAVDKSSSYLIAWLVFTWIYTFIVYGMLWLNYRDFVAVRRKYLLKLSQTVRARTVLVTNIPRHLRSDQALAEWFENLGIGRVESSHIVRHVGRLKDLVGKRVKYLRKLEDAYSRAYGNPSTSDAYEPEFILDQLEYAQSQWKELYNDNVHRLGREKVLEVAKSNVAASEGSKDTQIDMTTIVDSPGIQPSTVTRAPENSVLSKALTSSITREIRKRSIKSVQVFKQAATAALLNAADDVELEHTNMDKLPHIAIPEDPHATSKIKRPQVHTGLWGIFGEKVEAIDYYTYRFIATDARVIEARHSIDYQLSSVGFVTFESAVTASLVSQSLLYPEPFQLNVKEAPEPRDVYWPNITLSTKSLVIRHILVDLFTVALAVFWVVPISFFAIFFSRDFLRNYFPSAMDKVLSIPILEGLVQGTLQPLATVIFMALLPLIFDALGRVQGWRSRSELDESMMRNYFSFLLFNVLLVFTVASSIWQTIVDLYSNPSTIPNLLAHSLPQVGPYFINYTILQGLLLVPLQLILPGQLFYKLIFHPKTPRGHSDLEAPWQYSYGWSLPVPLLVFIICLVYSTISPLIVIFGMVFFFNQYIVAKYLLLYVYFQPYDSAGKCWPMIFNRILAGMVIYQLLMAGLFLLTTNHQNYVLGVLCVPLIFFTVIFKWLVDRAFRKNSRNVPINMTAEWLKEHGSKGQLSQEKTEADRASRESAAQVATSKDVEQDSDGEEQFQVFSEPTPKSTTKSRGVDFRGAALAVLATERFSAAGHERPKSSNGLVRRRTYHGHRLDMDDYEAQPTKHTDFREPPMILVDGVLYTGTKRYGNPALVGVLPQLWLPLSATTTSGKPKANWRSAGRKLKRTGATLLQTTDNVAVNPLRKVLPLKLVRDESAPVVIEERDDTPRGSREGETLPLNPALTSQGSFTYTPNSPTDPSASEEPLLAPSPRTSIDPSNTSQPTAAGDSVRIDIEPSLRTRQRSFELDKAEEDDEGQDSDSEKQDDDPENPHRTYYHHAKERASSQSSKSR</sequence>
<keyword evidence="4 8" id="KW-0812">Transmembrane</keyword>
<comment type="subcellular location">
    <subcellularLocation>
        <location evidence="1">Membrane</location>
        <topology evidence="1">Multi-pass membrane protein</topology>
    </subcellularLocation>
</comment>
<feature type="compositionally biased region" description="Polar residues" evidence="7">
    <location>
        <begin position="1102"/>
        <end position="1115"/>
    </location>
</feature>
<gene>
    <name evidence="12" type="ORF">BZG36_03044</name>
</gene>
<evidence type="ECO:0008006" key="14">
    <source>
        <dbReference type="Google" id="ProtNLM"/>
    </source>
</evidence>
<feature type="transmembrane region" description="Helical" evidence="8">
    <location>
        <begin position="776"/>
        <end position="799"/>
    </location>
</feature>
<feature type="compositionally biased region" description="Basic and acidic residues" evidence="7">
    <location>
        <begin position="857"/>
        <end position="866"/>
    </location>
</feature>
<dbReference type="InterPro" id="IPR045122">
    <property type="entry name" value="Csc1-like"/>
</dbReference>
<evidence type="ECO:0000256" key="1">
    <source>
        <dbReference type="ARBA" id="ARBA00004141"/>
    </source>
</evidence>
<feature type="transmembrane region" description="Helical" evidence="8">
    <location>
        <begin position="173"/>
        <end position="195"/>
    </location>
</feature>
<dbReference type="OrthoDB" id="1689567at2759"/>
<feature type="compositionally biased region" description="Polar residues" evidence="7">
    <location>
        <begin position="889"/>
        <end position="902"/>
    </location>
</feature>
<dbReference type="Pfam" id="PF14703">
    <property type="entry name" value="PHM7_cyt"/>
    <property type="match status" value="1"/>
</dbReference>